<feature type="transmembrane region" description="Helical" evidence="1">
    <location>
        <begin position="20"/>
        <end position="41"/>
    </location>
</feature>
<proteinExistence type="predicted"/>
<keyword evidence="3" id="KW-1185">Reference proteome</keyword>
<name>A0AAV2QCY0_MEGNR</name>
<dbReference type="EMBL" id="CAXKWB010005444">
    <property type="protein sequence ID" value="CAL4078464.1"/>
    <property type="molecule type" value="Genomic_DNA"/>
</dbReference>
<feature type="non-terminal residue" evidence="2">
    <location>
        <position position="1"/>
    </location>
</feature>
<gene>
    <name evidence="2" type="ORF">MNOR_LOCUS10658</name>
</gene>
<reference evidence="2 3" key="1">
    <citation type="submission" date="2024-05" db="EMBL/GenBank/DDBJ databases">
        <authorList>
            <person name="Wallberg A."/>
        </authorList>
    </citation>
    <scope>NUCLEOTIDE SEQUENCE [LARGE SCALE GENOMIC DNA]</scope>
</reference>
<sequence length="140" mass="16295">QLMWPWLLTFQWDKVTSRHLLILVPAFIFSNIALTRITAILRRQRKKENRSVIGDALACSYYGGYLEELFTEKDEQSFSDRIILFEAEHGCTIQSHKLYIISFASCTNNFTAYKDLEKIGEPLQKVSERGGVRRTFNNQV</sequence>
<evidence type="ECO:0000313" key="2">
    <source>
        <dbReference type="EMBL" id="CAL4078464.1"/>
    </source>
</evidence>
<keyword evidence="1" id="KW-0812">Transmembrane</keyword>
<dbReference type="Proteomes" id="UP001497623">
    <property type="component" value="Unassembled WGS sequence"/>
</dbReference>
<evidence type="ECO:0000256" key="1">
    <source>
        <dbReference type="SAM" id="Phobius"/>
    </source>
</evidence>
<keyword evidence="1" id="KW-0472">Membrane</keyword>
<comment type="caution">
    <text evidence="2">The sequence shown here is derived from an EMBL/GenBank/DDBJ whole genome shotgun (WGS) entry which is preliminary data.</text>
</comment>
<feature type="non-terminal residue" evidence="2">
    <location>
        <position position="140"/>
    </location>
</feature>
<protein>
    <submittedName>
        <fullName evidence="2">Uncharacterized protein</fullName>
    </submittedName>
</protein>
<accession>A0AAV2QCY0</accession>
<dbReference type="AlphaFoldDB" id="A0AAV2QCY0"/>
<evidence type="ECO:0000313" key="3">
    <source>
        <dbReference type="Proteomes" id="UP001497623"/>
    </source>
</evidence>
<organism evidence="2 3">
    <name type="scientific">Meganyctiphanes norvegica</name>
    <name type="common">Northern krill</name>
    <name type="synonym">Thysanopoda norvegica</name>
    <dbReference type="NCBI Taxonomy" id="48144"/>
    <lineage>
        <taxon>Eukaryota</taxon>
        <taxon>Metazoa</taxon>
        <taxon>Ecdysozoa</taxon>
        <taxon>Arthropoda</taxon>
        <taxon>Crustacea</taxon>
        <taxon>Multicrustacea</taxon>
        <taxon>Malacostraca</taxon>
        <taxon>Eumalacostraca</taxon>
        <taxon>Eucarida</taxon>
        <taxon>Euphausiacea</taxon>
        <taxon>Euphausiidae</taxon>
        <taxon>Meganyctiphanes</taxon>
    </lineage>
</organism>
<keyword evidence="1" id="KW-1133">Transmembrane helix</keyword>